<comment type="subcellular location">
    <subcellularLocation>
        <location evidence="1">Cell outer membrane</location>
    </subcellularLocation>
</comment>
<dbReference type="SUPFAM" id="SSF103088">
    <property type="entry name" value="OmpA-like"/>
    <property type="match status" value="1"/>
</dbReference>
<evidence type="ECO:0000256" key="1">
    <source>
        <dbReference type="ARBA" id="ARBA00004442"/>
    </source>
</evidence>
<dbReference type="Gene3D" id="1.25.40.10">
    <property type="entry name" value="Tetratricopeptide repeat domain"/>
    <property type="match status" value="1"/>
</dbReference>
<dbReference type="InterPro" id="IPR036737">
    <property type="entry name" value="OmpA-like_sf"/>
</dbReference>
<evidence type="ECO:0000256" key="5">
    <source>
        <dbReference type="SAM" id="MobiDB-lite"/>
    </source>
</evidence>
<sequence length="602" mass="66644">MIRCSLTIALVFISMAALYSQEQKSVLRLAEEAYSRQEYAVAGALYNRLARSRGDKMPVDQWMRLARCYQETGNFKEAAGYYQHIISRPDHPVAAYFAYGEALRQLQQYDSARQQYNLFSTVNADSIQLKAVALQSCDSSGAWRQSSGRVQLQPVKELNTPGSDLVSGVVQKGLLLMSTGYRTLSLNSGSEAHPATDKRTEQPYYKAYVYRQYSLGNANMYLEELLPGLLGKYDYHIGPVCLNNTEDTLYATINIQGQPVTTNSKGPANGVRQLQIYQSVKKNGKWAPLVLLPGINVAGYSSSHAVLNSNGSVLYFVSDRPGGLGQTDIWYAEKQADGTWGVPVNCGAKINTVAAEIFPTVNEEGILYFSSKGYAGLGGYDIYRAKGDKASWETPENMKAPFNSGADDMGLILKRNGYEGYLASNKQGGMGSDDIYYFTDPGYSDRFNPAPANSGAPVTTGPETGGEKPPAIVKTHTAEEEDDKRQLEQLKFLYNYNSTALLTESRKVLDAVAGAMKRHPDWRIVIVSYADSRGPDQYNTDLSALRCYAAIDYLVNNKGIDPRRLYYSNKGEQEPVNGCKDGVPCTEEDYKQNRRTQVTVIW</sequence>
<evidence type="ECO:0000256" key="4">
    <source>
        <dbReference type="PROSITE-ProRule" id="PRU00473"/>
    </source>
</evidence>
<dbReference type="InterPro" id="IPR006664">
    <property type="entry name" value="OMP_bac"/>
</dbReference>
<keyword evidence="2 4" id="KW-0472">Membrane</keyword>
<organism evidence="8 9">
    <name type="scientific">Chitinophaga agrisoli</name>
    <dbReference type="NCBI Taxonomy" id="2607653"/>
    <lineage>
        <taxon>Bacteria</taxon>
        <taxon>Pseudomonadati</taxon>
        <taxon>Bacteroidota</taxon>
        <taxon>Chitinophagia</taxon>
        <taxon>Chitinophagales</taxon>
        <taxon>Chitinophagaceae</taxon>
        <taxon>Chitinophaga</taxon>
    </lineage>
</organism>
<protein>
    <submittedName>
        <fullName evidence="8">OmpA family protein</fullName>
    </submittedName>
</protein>
<feature type="chain" id="PRO_5022673075" evidence="6">
    <location>
        <begin position="20"/>
        <end position="602"/>
    </location>
</feature>
<evidence type="ECO:0000313" key="9">
    <source>
        <dbReference type="Proteomes" id="UP000324611"/>
    </source>
</evidence>
<dbReference type="InterPro" id="IPR011659">
    <property type="entry name" value="WD40"/>
</dbReference>
<dbReference type="PRINTS" id="PR01021">
    <property type="entry name" value="OMPADOMAIN"/>
</dbReference>
<dbReference type="PANTHER" id="PTHR30329">
    <property type="entry name" value="STATOR ELEMENT OF FLAGELLAR MOTOR COMPLEX"/>
    <property type="match status" value="1"/>
</dbReference>
<dbReference type="Pfam" id="PF07676">
    <property type="entry name" value="PD40"/>
    <property type="match status" value="1"/>
</dbReference>
<dbReference type="PANTHER" id="PTHR30329:SF21">
    <property type="entry name" value="LIPOPROTEIN YIAD-RELATED"/>
    <property type="match status" value="1"/>
</dbReference>
<comment type="caution">
    <text evidence="8">The sequence shown here is derived from an EMBL/GenBank/DDBJ whole genome shotgun (WGS) entry which is preliminary data.</text>
</comment>
<proteinExistence type="predicted"/>
<dbReference type="InterPro" id="IPR050330">
    <property type="entry name" value="Bact_OuterMem_StrucFunc"/>
</dbReference>
<keyword evidence="6" id="KW-0732">Signal</keyword>
<feature type="region of interest" description="Disordered" evidence="5">
    <location>
        <begin position="448"/>
        <end position="468"/>
    </location>
</feature>
<dbReference type="InterPro" id="IPR011990">
    <property type="entry name" value="TPR-like_helical_dom_sf"/>
</dbReference>
<dbReference type="CDD" id="cd07185">
    <property type="entry name" value="OmpA_C-like"/>
    <property type="match status" value="1"/>
</dbReference>
<keyword evidence="3" id="KW-0998">Cell outer membrane</keyword>
<reference evidence="8 9" key="2">
    <citation type="submission" date="2019-09" db="EMBL/GenBank/DDBJ databases">
        <authorList>
            <person name="Jin C."/>
        </authorList>
    </citation>
    <scope>NUCLEOTIDE SEQUENCE [LARGE SCALE GENOMIC DNA]</scope>
    <source>
        <strain evidence="8 9">BN140078</strain>
    </source>
</reference>
<reference evidence="8 9" key="1">
    <citation type="submission" date="2019-09" db="EMBL/GenBank/DDBJ databases">
        <title>Chitinophaga ginsengihumi sp. nov., isolated from soil of ginseng rhizosphere.</title>
        <authorList>
            <person name="Lee J."/>
        </authorList>
    </citation>
    <scope>NUCLEOTIDE SEQUENCE [LARGE SCALE GENOMIC DNA]</scope>
    <source>
        <strain evidence="8 9">BN140078</strain>
    </source>
</reference>
<dbReference type="RefSeq" id="WP_149837645.1">
    <property type="nucleotide sequence ID" value="NZ_VUOC01000002.1"/>
</dbReference>
<keyword evidence="9" id="KW-1185">Reference proteome</keyword>
<evidence type="ECO:0000256" key="2">
    <source>
        <dbReference type="ARBA" id="ARBA00023136"/>
    </source>
</evidence>
<gene>
    <name evidence="8" type="ORF">F0L74_09600</name>
</gene>
<evidence type="ECO:0000259" key="7">
    <source>
        <dbReference type="PROSITE" id="PS51123"/>
    </source>
</evidence>
<dbReference type="PROSITE" id="PS51123">
    <property type="entry name" value="OMPA_2"/>
    <property type="match status" value="1"/>
</dbReference>
<dbReference type="GO" id="GO:0009279">
    <property type="term" value="C:cell outer membrane"/>
    <property type="evidence" value="ECO:0007669"/>
    <property type="project" value="UniProtKB-SubCell"/>
</dbReference>
<dbReference type="SUPFAM" id="SSF48452">
    <property type="entry name" value="TPR-like"/>
    <property type="match status" value="1"/>
</dbReference>
<dbReference type="AlphaFoldDB" id="A0A5B2VWT6"/>
<feature type="domain" description="OmpA-like" evidence="7">
    <location>
        <begin position="481"/>
        <end position="602"/>
    </location>
</feature>
<dbReference type="Gene3D" id="3.30.1330.60">
    <property type="entry name" value="OmpA-like domain"/>
    <property type="match status" value="1"/>
</dbReference>
<dbReference type="EMBL" id="VUOC01000002">
    <property type="protein sequence ID" value="KAA2242772.1"/>
    <property type="molecule type" value="Genomic_DNA"/>
</dbReference>
<evidence type="ECO:0000313" key="8">
    <source>
        <dbReference type="EMBL" id="KAA2242772.1"/>
    </source>
</evidence>
<dbReference type="Proteomes" id="UP000324611">
    <property type="component" value="Unassembled WGS sequence"/>
</dbReference>
<dbReference type="InterPro" id="IPR006665">
    <property type="entry name" value="OmpA-like"/>
</dbReference>
<name>A0A5B2VWT6_9BACT</name>
<accession>A0A5B2VWT6</accession>
<evidence type="ECO:0000256" key="3">
    <source>
        <dbReference type="ARBA" id="ARBA00023237"/>
    </source>
</evidence>
<evidence type="ECO:0000256" key="6">
    <source>
        <dbReference type="SAM" id="SignalP"/>
    </source>
</evidence>
<feature type="signal peptide" evidence="6">
    <location>
        <begin position="1"/>
        <end position="19"/>
    </location>
</feature>
<dbReference type="Pfam" id="PF00691">
    <property type="entry name" value="OmpA"/>
    <property type="match status" value="1"/>
</dbReference>